<sequence>MNAVDDDAFKKYVQKAIEEVKKAGHWDDSKIPQMMLNLKGEEVKPVCMAPEGFVWISEENCGGRSLGEELPVFPGAGVMVSEKLALVKVGQDWVKGRLVKVEDVPDYVESLRKRYEVPTPVLAELSKALGPETAALEVEGAEAGKSPDDARILAVDYDAQDERYKEWKVVCQECAEYPFKDWPLEGPVCTHHMLKQMQRAGGTPRSWLQTWARFKQIPENDRIMFEMRTLVEAVEYGGTYDQLNLASLASFECISRRIMAIVDAFGAGGAGNPDWGAAKIFTGYRGPEDIVMPQLKQWASKKGKEEAELHQARTKMRELRRGVVTEEAAAAVAGGALPSAAAARRPGKKGVRQEGRLSRRSQQRFCRKARMQDDIRETVKALNWMNGFSPSLEFGGQPDDMQTQVLGRAVHLTKLAWGPGTLPTVPPEEAALRELLKGRSEYEDSSLPVTLARFEIERISLPETLEGVPDVAALLPAEARQYLESPELMVRDEARAGLFFVHKSDKKKIRLIVDARPDLKLMRSTFVNAAFTLGWQTSRLERSRFRKAASTTAREHALTSAGFVKDSLTEQWRRQEVSDEDDLKVTKKKDALPRHRATLERTSQRQDLETPKGRYPSNFSLMDVDIWTNPRARHSKRPRSPSGSSTSATSQIGDRGAALKKRAKRQTKQLVDGAMERTDLTLLEKKAIGDKSHKVYQLELEEFLSFARPRELNVQDANVLDRLVVEYFNKIYLEGFQSYRADRLA</sequence>
<feature type="region of interest" description="Disordered" evidence="1">
    <location>
        <begin position="630"/>
        <end position="669"/>
    </location>
</feature>
<feature type="compositionally biased region" description="Basic and acidic residues" evidence="1">
    <location>
        <begin position="575"/>
        <end position="612"/>
    </location>
</feature>
<comment type="caution">
    <text evidence="2">The sequence shown here is derived from an EMBL/GenBank/DDBJ whole genome shotgun (WGS) entry which is preliminary data.</text>
</comment>
<accession>A0AA36IQC3</accession>
<feature type="region of interest" description="Disordered" evidence="1">
    <location>
        <begin position="338"/>
        <end position="363"/>
    </location>
</feature>
<evidence type="ECO:0000313" key="3">
    <source>
        <dbReference type="Proteomes" id="UP001178507"/>
    </source>
</evidence>
<feature type="compositionally biased region" description="Low complexity" evidence="1">
    <location>
        <begin position="640"/>
        <end position="650"/>
    </location>
</feature>
<proteinExistence type="predicted"/>
<feature type="compositionally biased region" description="Basic residues" evidence="1">
    <location>
        <begin position="658"/>
        <end position="667"/>
    </location>
</feature>
<gene>
    <name evidence="2" type="ORF">EVOR1521_LOCUS16209</name>
</gene>
<name>A0AA36IQC3_9DINO</name>
<evidence type="ECO:0000256" key="1">
    <source>
        <dbReference type="SAM" id="MobiDB-lite"/>
    </source>
</evidence>
<evidence type="ECO:0000313" key="2">
    <source>
        <dbReference type="EMBL" id="CAJ1390919.1"/>
    </source>
</evidence>
<reference evidence="2" key="1">
    <citation type="submission" date="2023-08" db="EMBL/GenBank/DDBJ databases">
        <authorList>
            <person name="Chen Y."/>
            <person name="Shah S."/>
            <person name="Dougan E. K."/>
            <person name="Thang M."/>
            <person name="Chan C."/>
        </authorList>
    </citation>
    <scope>NUCLEOTIDE SEQUENCE</scope>
</reference>
<feature type="region of interest" description="Disordered" evidence="1">
    <location>
        <begin position="575"/>
        <end position="617"/>
    </location>
</feature>
<organism evidence="2 3">
    <name type="scientific">Effrenium voratum</name>
    <dbReference type="NCBI Taxonomy" id="2562239"/>
    <lineage>
        <taxon>Eukaryota</taxon>
        <taxon>Sar</taxon>
        <taxon>Alveolata</taxon>
        <taxon>Dinophyceae</taxon>
        <taxon>Suessiales</taxon>
        <taxon>Symbiodiniaceae</taxon>
        <taxon>Effrenium</taxon>
    </lineage>
</organism>
<dbReference type="AlphaFoldDB" id="A0AA36IQC3"/>
<keyword evidence="3" id="KW-1185">Reference proteome</keyword>
<dbReference type="EMBL" id="CAUJNA010002176">
    <property type="protein sequence ID" value="CAJ1390919.1"/>
    <property type="molecule type" value="Genomic_DNA"/>
</dbReference>
<dbReference type="Proteomes" id="UP001178507">
    <property type="component" value="Unassembled WGS sequence"/>
</dbReference>
<feature type="non-terminal residue" evidence="2">
    <location>
        <position position="1"/>
    </location>
</feature>
<protein>
    <submittedName>
        <fullName evidence="2">Uncharacterized protein</fullName>
    </submittedName>
</protein>